<reference evidence="1 2" key="1">
    <citation type="submission" date="2023-07" db="EMBL/GenBank/DDBJ databases">
        <title>Genomic Encyclopedia of Type Strains, Phase IV (KMG-IV): sequencing the most valuable type-strain genomes for metagenomic binning, comparative biology and taxonomic classification.</title>
        <authorList>
            <person name="Goeker M."/>
        </authorList>
    </citation>
    <scope>NUCLEOTIDE SEQUENCE [LARGE SCALE GENOMIC DNA]</scope>
    <source>
        <strain evidence="1 2">DSM 19092</strain>
    </source>
</reference>
<organism evidence="1 2">
    <name type="scientific">Aeribacillus alveayuensis</name>
    <dbReference type="NCBI Taxonomy" id="279215"/>
    <lineage>
        <taxon>Bacteria</taxon>
        <taxon>Bacillati</taxon>
        <taxon>Bacillota</taxon>
        <taxon>Bacilli</taxon>
        <taxon>Bacillales</taxon>
        <taxon>Bacillaceae</taxon>
        <taxon>Aeribacillus</taxon>
    </lineage>
</organism>
<keyword evidence="2" id="KW-1185">Reference proteome</keyword>
<evidence type="ECO:0000313" key="1">
    <source>
        <dbReference type="EMBL" id="MDQ0162533.1"/>
    </source>
</evidence>
<dbReference type="Proteomes" id="UP001225646">
    <property type="component" value="Unassembled WGS sequence"/>
</dbReference>
<proteinExistence type="predicted"/>
<name>A0ABT9VNI2_9BACI</name>
<protein>
    <submittedName>
        <fullName evidence="1">Uncharacterized protein</fullName>
    </submittedName>
</protein>
<accession>A0ABT9VNI2</accession>
<dbReference type="EMBL" id="JAUSTR010000005">
    <property type="protein sequence ID" value="MDQ0162533.1"/>
    <property type="molecule type" value="Genomic_DNA"/>
</dbReference>
<sequence>MLGEIVQKSPFRHLDNISDGFFSGNYIVRKLAHLSVFGVLAFLAWKAMSPHRFAWRMGHCRFMRDFRRMAPLEVCRQIDRIAEKESLNSSLFLIE</sequence>
<comment type="caution">
    <text evidence="1">The sequence shown here is derived from an EMBL/GenBank/DDBJ whole genome shotgun (WGS) entry which is preliminary data.</text>
</comment>
<gene>
    <name evidence="1" type="ORF">J2S06_001610</name>
</gene>
<evidence type="ECO:0000313" key="2">
    <source>
        <dbReference type="Proteomes" id="UP001225646"/>
    </source>
</evidence>